<protein>
    <recommendedName>
        <fullName evidence="1">RNase H type-1 domain-containing protein</fullName>
    </recommendedName>
</protein>
<keyword evidence="3" id="KW-1185">Reference proteome</keyword>
<evidence type="ECO:0000313" key="3">
    <source>
        <dbReference type="Proteomes" id="UP001472677"/>
    </source>
</evidence>
<dbReference type="CDD" id="cd06222">
    <property type="entry name" value="RNase_H_like"/>
    <property type="match status" value="1"/>
</dbReference>
<dbReference type="PANTHER" id="PTHR47074:SF61">
    <property type="entry name" value="RNASE H TYPE-1 DOMAIN-CONTAINING PROTEIN"/>
    <property type="match status" value="1"/>
</dbReference>
<dbReference type="InterPro" id="IPR002156">
    <property type="entry name" value="RNaseH_domain"/>
</dbReference>
<evidence type="ECO:0000313" key="2">
    <source>
        <dbReference type="EMBL" id="KAK8556537.1"/>
    </source>
</evidence>
<organism evidence="2 3">
    <name type="scientific">Hibiscus sabdariffa</name>
    <name type="common">roselle</name>
    <dbReference type="NCBI Taxonomy" id="183260"/>
    <lineage>
        <taxon>Eukaryota</taxon>
        <taxon>Viridiplantae</taxon>
        <taxon>Streptophyta</taxon>
        <taxon>Embryophyta</taxon>
        <taxon>Tracheophyta</taxon>
        <taxon>Spermatophyta</taxon>
        <taxon>Magnoliopsida</taxon>
        <taxon>eudicotyledons</taxon>
        <taxon>Gunneridae</taxon>
        <taxon>Pentapetalae</taxon>
        <taxon>rosids</taxon>
        <taxon>malvids</taxon>
        <taxon>Malvales</taxon>
        <taxon>Malvaceae</taxon>
        <taxon>Malvoideae</taxon>
        <taxon>Hibiscus</taxon>
    </lineage>
</organism>
<dbReference type="EMBL" id="JBBPBM010000017">
    <property type="protein sequence ID" value="KAK8556537.1"/>
    <property type="molecule type" value="Genomic_DNA"/>
</dbReference>
<dbReference type="InterPro" id="IPR012337">
    <property type="entry name" value="RNaseH-like_sf"/>
</dbReference>
<evidence type="ECO:0000259" key="1">
    <source>
        <dbReference type="Pfam" id="PF13456"/>
    </source>
</evidence>
<name>A0ABR2EAF2_9ROSI</name>
<proteinExistence type="predicted"/>
<dbReference type="InterPro" id="IPR044730">
    <property type="entry name" value="RNase_H-like_dom_plant"/>
</dbReference>
<accession>A0ABR2EAF2</accession>
<dbReference type="Pfam" id="PF13456">
    <property type="entry name" value="RVT_3"/>
    <property type="match status" value="1"/>
</dbReference>
<comment type="caution">
    <text evidence="2">The sequence shown here is derived from an EMBL/GenBank/DDBJ whole genome shotgun (WGS) entry which is preliminary data.</text>
</comment>
<gene>
    <name evidence="2" type="ORF">V6N12_002936</name>
</gene>
<dbReference type="Proteomes" id="UP001472677">
    <property type="component" value="Unassembled WGS sequence"/>
</dbReference>
<dbReference type="InterPro" id="IPR036397">
    <property type="entry name" value="RNaseH_sf"/>
</dbReference>
<reference evidence="2 3" key="1">
    <citation type="journal article" date="2024" name="G3 (Bethesda)">
        <title>Genome assembly of Hibiscus sabdariffa L. provides insights into metabolisms of medicinal natural products.</title>
        <authorList>
            <person name="Kim T."/>
        </authorList>
    </citation>
    <scope>NUCLEOTIDE SEQUENCE [LARGE SCALE GENOMIC DNA]</scope>
    <source>
        <strain evidence="2">TK-2024</strain>
        <tissue evidence="2">Old leaves</tissue>
    </source>
</reference>
<dbReference type="PANTHER" id="PTHR47074">
    <property type="entry name" value="BNAC02G40300D PROTEIN"/>
    <property type="match status" value="1"/>
</dbReference>
<feature type="domain" description="RNase H type-1" evidence="1">
    <location>
        <begin position="12"/>
        <end position="132"/>
    </location>
</feature>
<sequence length="164" mass="17771">MTPPIEPYVKINVDVAFDASTGRASSGVVVRDSNNLVLGSCVLPTTNISSSFVAEALAAVQGLRFTLDLGCTHVVLESDSFTIISKLMSVEDDLSVLQPYISYPKAVSQAFASCHFPFMPISGNDVVHCLARLGNDSDDNSFWVEKSLPKFPLWSERTVVARTL</sequence>
<dbReference type="InterPro" id="IPR052929">
    <property type="entry name" value="RNase_H-like_EbsB-rel"/>
</dbReference>
<dbReference type="SUPFAM" id="SSF53098">
    <property type="entry name" value="Ribonuclease H-like"/>
    <property type="match status" value="1"/>
</dbReference>
<dbReference type="Gene3D" id="3.30.420.10">
    <property type="entry name" value="Ribonuclease H-like superfamily/Ribonuclease H"/>
    <property type="match status" value="1"/>
</dbReference>